<feature type="transmembrane region" description="Helical" evidence="1">
    <location>
        <begin position="162"/>
        <end position="179"/>
    </location>
</feature>
<dbReference type="Pfam" id="PF22765">
    <property type="entry name" value="DUF7010"/>
    <property type="match status" value="1"/>
</dbReference>
<feature type="transmembrane region" description="Helical" evidence="1">
    <location>
        <begin position="111"/>
        <end position="128"/>
    </location>
</feature>
<gene>
    <name evidence="2" type="ORF">H3309_16705</name>
</gene>
<dbReference type="KEGG" id="sand:H3309_16705"/>
<sequence length="184" mass="19719">MARPQPSMPLDAAQRELSRAYVGGAPGVLISGLVWLAAGTVWATRGAPAGFLTLFVGGMLIMPGSVALSRLLFRAPKIAPGNPLERLGFESTVMLFAGLLIAYALLRSDPAMAFATLAVAIGARYFVFRTLYNEPLYWLLGALLAALGMAVLLRWTTMPVNVAVAVGAVELLMALLLLLRHRRR</sequence>
<feature type="transmembrane region" description="Helical" evidence="1">
    <location>
        <begin position="84"/>
        <end position="105"/>
    </location>
</feature>
<feature type="transmembrane region" description="Helical" evidence="1">
    <location>
        <begin position="49"/>
        <end position="72"/>
    </location>
</feature>
<dbReference type="AlphaFoldDB" id="A0A7G5IHR7"/>
<reference evidence="2 3" key="1">
    <citation type="submission" date="2020-07" db="EMBL/GenBank/DDBJ databases">
        <title>Complete genome sequence for Sandaracinobacter sp. M6.</title>
        <authorList>
            <person name="Tang Y."/>
            <person name="Liu Q."/>
            <person name="Guo Z."/>
            <person name="Lei P."/>
            <person name="Huang B."/>
        </authorList>
    </citation>
    <scope>NUCLEOTIDE SEQUENCE [LARGE SCALE GENOMIC DNA]</scope>
    <source>
        <strain evidence="2 3">M6</strain>
    </source>
</reference>
<keyword evidence="1" id="KW-0472">Membrane</keyword>
<evidence type="ECO:0000256" key="1">
    <source>
        <dbReference type="SAM" id="Phobius"/>
    </source>
</evidence>
<protein>
    <submittedName>
        <fullName evidence="2">Uncharacterized protein</fullName>
    </submittedName>
</protein>
<dbReference type="Proteomes" id="UP000515292">
    <property type="component" value="Chromosome"/>
</dbReference>
<keyword evidence="1" id="KW-0812">Transmembrane</keyword>
<dbReference type="EMBL" id="CP059851">
    <property type="protein sequence ID" value="QMW22909.1"/>
    <property type="molecule type" value="Genomic_DNA"/>
</dbReference>
<feature type="transmembrane region" description="Helical" evidence="1">
    <location>
        <begin position="135"/>
        <end position="156"/>
    </location>
</feature>
<evidence type="ECO:0000313" key="3">
    <source>
        <dbReference type="Proteomes" id="UP000515292"/>
    </source>
</evidence>
<dbReference type="InterPro" id="IPR053824">
    <property type="entry name" value="DUF7010"/>
</dbReference>
<dbReference type="RefSeq" id="WP_182296242.1">
    <property type="nucleotide sequence ID" value="NZ_CP059851.1"/>
</dbReference>
<organism evidence="2 3">
    <name type="scientific">Sandaracinobacteroides saxicola</name>
    <dbReference type="NCBI Taxonomy" id="2759707"/>
    <lineage>
        <taxon>Bacteria</taxon>
        <taxon>Pseudomonadati</taxon>
        <taxon>Pseudomonadota</taxon>
        <taxon>Alphaproteobacteria</taxon>
        <taxon>Sphingomonadales</taxon>
        <taxon>Sphingosinicellaceae</taxon>
        <taxon>Sandaracinobacteroides</taxon>
    </lineage>
</organism>
<feature type="transmembrane region" description="Helical" evidence="1">
    <location>
        <begin position="21"/>
        <end position="43"/>
    </location>
</feature>
<evidence type="ECO:0000313" key="2">
    <source>
        <dbReference type="EMBL" id="QMW22909.1"/>
    </source>
</evidence>
<keyword evidence="3" id="KW-1185">Reference proteome</keyword>
<proteinExistence type="predicted"/>
<keyword evidence="1" id="KW-1133">Transmembrane helix</keyword>
<accession>A0A7G5IHR7</accession>
<name>A0A7G5IHR7_9SPHN</name>